<gene>
    <name evidence="3" type="ORF">DK389_21170</name>
</gene>
<feature type="signal peptide" evidence="2">
    <location>
        <begin position="1"/>
        <end position="21"/>
    </location>
</feature>
<feature type="compositionally biased region" description="Basic and acidic residues" evidence="1">
    <location>
        <begin position="145"/>
        <end position="166"/>
    </location>
</feature>
<evidence type="ECO:0000256" key="1">
    <source>
        <dbReference type="SAM" id="MobiDB-lite"/>
    </source>
</evidence>
<evidence type="ECO:0000256" key="2">
    <source>
        <dbReference type="SAM" id="SignalP"/>
    </source>
</evidence>
<protein>
    <submittedName>
        <fullName evidence="3">Uncharacterized protein</fullName>
    </submittedName>
</protein>
<dbReference type="KEGG" id="mets:DK389_21170"/>
<feature type="chain" id="PRO_5016112658" evidence="2">
    <location>
        <begin position="22"/>
        <end position="166"/>
    </location>
</feature>
<name>A0A2U8W8U8_9HYPH</name>
<feature type="compositionally biased region" description="Basic residues" evidence="1">
    <location>
        <begin position="95"/>
        <end position="105"/>
    </location>
</feature>
<organism evidence="3 4">
    <name type="scientific">Methylobacterium durans</name>
    <dbReference type="NCBI Taxonomy" id="2202825"/>
    <lineage>
        <taxon>Bacteria</taxon>
        <taxon>Pseudomonadati</taxon>
        <taxon>Pseudomonadota</taxon>
        <taxon>Alphaproteobacteria</taxon>
        <taxon>Hyphomicrobiales</taxon>
        <taxon>Methylobacteriaceae</taxon>
        <taxon>Methylobacterium</taxon>
    </lineage>
</organism>
<feature type="compositionally biased region" description="Low complexity" evidence="1">
    <location>
        <begin position="78"/>
        <end position="94"/>
    </location>
</feature>
<dbReference type="AlphaFoldDB" id="A0A2U8W8U8"/>
<accession>A0A2U8W8U8</accession>
<dbReference type="EMBL" id="CP029550">
    <property type="protein sequence ID" value="AWN42555.1"/>
    <property type="molecule type" value="Genomic_DNA"/>
</dbReference>
<proteinExistence type="predicted"/>
<sequence length="166" mass="17043">MAFLRTLVFAFLAVAVAIAPAAPCTMTKHASRDHAAPGVPTPSDGAEAPHHNHHPVTDGAEAPSVPAARADGAGGGLDAAPAAGAPDRVSAAVPHQHHQHAQSHHKRAPACPATCCPLACQAALPEVPWSGAVLDFRPSEPLGMAREDGVADPRPVRIERPPRRIG</sequence>
<keyword evidence="2" id="KW-0732">Signal</keyword>
<evidence type="ECO:0000313" key="4">
    <source>
        <dbReference type="Proteomes" id="UP000245926"/>
    </source>
</evidence>
<evidence type="ECO:0000313" key="3">
    <source>
        <dbReference type="EMBL" id="AWN42555.1"/>
    </source>
</evidence>
<dbReference type="Proteomes" id="UP000245926">
    <property type="component" value="Chromosome"/>
</dbReference>
<feature type="region of interest" description="Disordered" evidence="1">
    <location>
        <begin position="29"/>
        <end position="105"/>
    </location>
</feature>
<feature type="region of interest" description="Disordered" evidence="1">
    <location>
        <begin position="143"/>
        <end position="166"/>
    </location>
</feature>
<reference evidence="4" key="1">
    <citation type="submission" date="2018-05" db="EMBL/GenBank/DDBJ databases">
        <title>Complete Genome Sequence of Methylobacterium sp. 17SD2-17.</title>
        <authorList>
            <person name="Srinivasan S."/>
        </authorList>
    </citation>
    <scope>NUCLEOTIDE SEQUENCE [LARGE SCALE GENOMIC DNA]</scope>
    <source>
        <strain evidence="4">17SD2-17</strain>
    </source>
</reference>
<keyword evidence="4" id="KW-1185">Reference proteome</keyword>
<dbReference type="RefSeq" id="WP_109892552.1">
    <property type="nucleotide sequence ID" value="NZ_CP029550.1"/>
</dbReference>